<organism evidence="2 3">
    <name type="scientific">Shewanella japonica</name>
    <dbReference type="NCBI Taxonomy" id="93973"/>
    <lineage>
        <taxon>Bacteria</taxon>
        <taxon>Pseudomonadati</taxon>
        <taxon>Pseudomonadota</taxon>
        <taxon>Gammaproteobacteria</taxon>
        <taxon>Alteromonadales</taxon>
        <taxon>Shewanellaceae</taxon>
        <taxon>Shewanella</taxon>
    </lineage>
</organism>
<proteinExistence type="predicted"/>
<accession>A0ABN4YI68</accession>
<sequence>MLNIQIEAHTELSAEVSEKLALLMSRISELDRTQSAESLVERIGDKPSLILFAYVEGELAGFKLGYQSEEDCFYSWLGGVDADFRQLGLAKSMLEYQEKWAKAQGYTRLEVKTRNQFQAMLNMLVANQYQITQVESHPSIDKNKLHLQKVL</sequence>
<feature type="domain" description="N-acetyltransferase" evidence="1">
    <location>
        <begin position="10"/>
        <end position="151"/>
    </location>
</feature>
<dbReference type="SUPFAM" id="SSF55729">
    <property type="entry name" value="Acyl-CoA N-acyltransferases (Nat)"/>
    <property type="match status" value="1"/>
</dbReference>
<evidence type="ECO:0000259" key="1">
    <source>
        <dbReference type="PROSITE" id="PS51186"/>
    </source>
</evidence>
<dbReference type="EMBL" id="CP020472">
    <property type="protein sequence ID" value="ARD20427.1"/>
    <property type="molecule type" value="Genomic_DNA"/>
</dbReference>
<evidence type="ECO:0000313" key="2">
    <source>
        <dbReference type="EMBL" id="ARD20427.1"/>
    </source>
</evidence>
<dbReference type="Proteomes" id="UP000191820">
    <property type="component" value="Chromosome"/>
</dbReference>
<protein>
    <submittedName>
        <fullName evidence="2">N-acetyltransferase</fullName>
    </submittedName>
</protein>
<dbReference type="RefSeq" id="WP_080917327.1">
    <property type="nucleotide sequence ID" value="NZ_CP020472.1"/>
</dbReference>
<dbReference type="PROSITE" id="PS51186">
    <property type="entry name" value="GNAT"/>
    <property type="match status" value="1"/>
</dbReference>
<evidence type="ECO:0000313" key="3">
    <source>
        <dbReference type="Proteomes" id="UP000191820"/>
    </source>
</evidence>
<dbReference type="InterPro" id="IPR000182">
    <property type="entry name" value="GNAT_dom"/>
</dbReference>
<name>A0ABN4YI68_9GAMM</name>
<dbReference type="InterPro" id="IPR016181">
    <property type="entry name" value="Acyl_CoA_acyltransferase"/>
</dbReference>
<dbReference type="Pfam" id="PF00583">
    <property type="entry name" value="Acetyltransf_1"/>
    <property type="match status" value="1"/>
</dbReference>
<gene>
    <name evidence="2" type="ORF">SJ2017_0078</name>
</gene>
<reference evidence="2 3" key="1">
    <citation type="submission" date="2017-03" db="EMBL/GenBank/DDBJ databases">
        <title>Genome sequencing of Shewanella japonica KCTC 22435.</title>
        <authorList>
            <person name="Kim K.M."/>
        </authorList>
    </citation>
    <scope>NUCLEOTIDE SEQUENCE [LARGE SCALE GENOMIC DNA]</scope>
    <source>
        <strain evidence="2 3">KCTC 22435</strain>
    </source>
</reference>
<dbReference type="CDD" id="cd04301">
    <property type="entry name" value="NAT_SF"/>
    <property type="match status" value="1"/>
</dbReference>
<dbReference type="Gene3D" id="3.40.630.30">
    <property type="match status" value="1"/>
</dbReference>
<keyword evidence="3" id="KW-1185">Reference proteome</keyword>